<feature type="transmembrane region" description="Helical" evidence="7">
    <location>
        <begin position="106"/>
        <end position="126"/>
    </location>
</feature>
<reference evidence="9 10" key="1">
    <citation type="submission" date="2021-01" db="EMBL/GenBank/DDBJ databases">
        <title>Actinoplanes sp. nov. LDG1-06 isolated from lichen.</title>
        <authorList>
            <person name="Saeng-In P."/>
            <person name="Phongsopitanun W."/>
            <person name="Kanchanasin P."/>
            <person name="Yuki M."/>
            <person name="Kudo T."/>
            <person name="Ohkuma M."/>
            <person name="Tanasupawat S."/>
        </authorList>
    </citation>
    <scope>NUCLEOTIDE SEQUENCE [LARGE SCALE GENOMIC DNA]</scope>
    <source>
        <strain evidence="9 10">LDG1-06</strain>
    </source>
</reference>
<dbReference type="Gene3D" id="1.20.1250.20">
    <property type="entry name" value="MFS general substrate transporter like domains"/>
    <property type="match status" value="1"/>
</dbReference>
<dbReference type="RefSeq" id="WP_203376021.1">
    <property type="nucleotide sequence ID" value="NZ_JAENHP010000003.1"/>
</dbReference>
<feature type="domain" description="Major facilitator superfamily (MFS) profile" evidence="8">
    <location>
        <begin position="1"/>
        <end position="130"/>
    </location>
</feature>
<dbReference type="SUPFAM" id="SSF103473">
    <property type="entry name" value="MFS general substrate transporter"/>
    <property type="match status" value="1"/>
</dbReference>
<evidence type="ECO:0000259" key="8">
    <source>
        <dbReference type="PROSITE" id="PS50850"/>
    </source>
</evidence>
<protein>
    <recommendedName>
        <fullName evidence="8">Major facilitator superfamily (MFS) profile domain-containing protein</fullName>
    </recommendedName>
</protein>
<evidence type="ECO:0000313" key="10">
    <source>
        <dbReference type="Proteomes" id="UP000632138"/>
    </source>
</evidence>
<keyword evidence="5 7" id="KW-1133">Transmembrane helix</keyword>
<feature type="transmembrane region" description="Helical" evidence="7">
    <location>
        <begin position="6"/>
        <end position="24"/>
    </location>
</feature>
<keyword evidence="3" id="KW-1003">Cell membrane</keyword>
<accession>A0ABS2A8D6</accession>
<evidence type="ECO:0000256" key="6">
    <source>
        <dbReference type="ARBA" id="ARBA00023136"/>
    </source>
</evidence>
<comment type="subcellular location">
    <subcellularLocation>
        <location evidence="1">Cell membrane</location>
        <topology evidence="1">Multi-pass membrane protein</topology>
    </subcellularLocation>
</comment>
<evidence type="ECO:0000256" key="4">
    <source>
        <dbReference type="ARBA" id="ARBA00022692"/>
    </source>
</evidence>
<gene>
    <name evidence="9" type="ORF">JIG36_11130</name>
</gene>
<dbReference type="PROSITE" id="PS50850">
    <property type="entry name" value="MFS"/>
    <property type="match status" value="1"/>
</dbReference>
<dbReference type="PANTHER" id="PTHR42718">
    <property type="entry name" value="MAJOR FACILITATOR SUPERFAMILY MULTIDRUG TRANSPORTER MFSC"/>
    <property type="match status" value="1"/>
</dbReference>
<evidence type="ECO:0000256" key="5">
    <source>
        <dbReference type="ARBA" id="ARBA00022989"/>
    </source>
</evidence>
<dbReference type="InterPro" id="IPR020846">
    <property type="entry name" value="MFS_dom"/>
</dbReference>
<dbReference type="EMBL" id="JAENHP010000003">
    <property type="protein sequence ID" value="MBM2616109.1"/>
    <property type="molecule type" value="Genomic_DNA"/>
</dbReference>
<evidence type="ECO:0000313" key="9">
    <source>
        <dbReference type="EMBL" id="MBM2616109.1"/>
    </source>
</evidence>
<evidence type="ECO:0000256" key="1">
    <source>
        <dbReference type="ARBA" id="ARBA00004651"/>
    </source>
</evidence>
<keyword evidence="10" id="KW-1185">Reference proteome</keyword>
<keyword evidence="4 7" id="KW-0812">Transmembrane</keyword>
<proteinExistence type="predicted"/>
<evidence type="ECO:0000256" key="3">
    <source>
        <dbReference type="ARBA" id="ARBA00022475"/>
    </source>
</evidence>
<dbReference type="InterPro" id="IPR036259">
    <property type="entry name" value="MFS_trans_sf"/>
</dbReference>
<comment type="caution">
    <text evidence="9">The sequence shown here is derived from an EMBL/GenBank/DDBJ whole genome shotgun (WGS) entry which is preliminary data.</text>
</comment>
<name>A0ABS2A8D6_9ACTN</name>
<keyword evidence="2" id="KW-0813">Transport</keyword>
<dbReference type="Proteomes" id="UP000632138">
    <property type="component" value="Unassembled WGS sequence"/>
</dbReference>
<evidence type="ECO:0000256" key="7">
    <source>
        <dbReference type="SAM" id="Phobius"/>
    </source>
</evidence>
<evidence type="ECO:0000256" key="2">
    <source>
        <dbReference type="ARBA" id="ARBA00022448"/>
    </source>
</evidence>
<feature type="transmembrane region" description="Helical" evidence="7">
    <location>
        <begin position="31"/>
        <end position="52"/>
    </location>
</feature>
<keyword evidence="6 7" id="KW-0472">Membrane</keyword>
<sequence>MGTKRLLSGGIGVTLAGTLVLGLIQASSGYLVVVLPAMVLTGAGLGLFLVALPNAALAGIDSADTGVASAMISATQQVGGAIGPELLNTLYVSAVVGHSGVHGYRVAFLGGAALFVLALVAAGLLIRSRRAAGSAEPAD</sequence>
<organism evidence="9 10">
    <name type="scientific">Paractinoplanes ovalisporus</name>
    <dbReference type="NCBI Taxonomy" id="2810368"/>
    <lineage>
        <taxon>Bacteria</taxon>
        <taxon>Bacillati</taxon>
        <taxon>Actinomycetota</taxon>
        <taxon>Actinomycetes</taxon>
        <taxon>Micromonosporales</taxon>
        <taxon>Micromonosporaceae</taxon>
        <taxon>Paractinoplanes</taxon>
    </lineage>
</organism>
<dbReference type="PANTHER" id="PTHR42718:SF46">
    <property type="entry name" value="BLR6921 PROTEIN"/>
    <property type="match status" value="1"/>
</dbReference>